<protein>
    <recommendedName>
        <fullName evidence="4">Outer membrane lipoprotein BamD-like domain-containing protein</fullName>
    </recommendedName>
</protein>
<dbReference type="Pfam" id="PF13525">
    <property type="entry name" value="YfiO"/>
    <property type="match status" value="1"/>
</dbReference>
<evidence type="ECO:0000256" key="3">
    <source>
        <dbReference type="ARBA" id="ARBA00023237"/>
    </source>
</evidence>
<dbReference type="InterPro" id="IPR017689">
    <property type="entry name" value="BamD"/>
</dbReference>
<dbReference type="InterPro" id="IPR011990">
    <property type="entry name" value="TPR-like_helical_dom_sf"/>
</dbReference>
<evidence type="ECO:0000256" key="2">
    <source>
        <dbReference type="ARBA" id="ARBA00023136"/>
    </source>
</evidence>
<sequence>MIKATVFLISLTIILPIISCSEKETIIEEGLTETPEQLYVIAKLDLDAELYEEAKLKFENINFKFPLSNEGIQSLIMIAFIEYAQLNYDEAIYKFDRIIKKYPSHKNIDYAYYMRAMCYFEQIKHESLDGTNNQEALESFNQIINRFPESKYARDSQQKIIFVKENIAAKHMDIALFYLNQKKYLAALNRYNIVINEYSQSKFTPEALYREVEIYYTLGMMDDAKKTSAVIGYNYPKSKWYKYSY</sequence>
<dbReference type="InterPro" id="IPR039565">
    <property type="entry name" value="BamD-like"/>
</dbReference>
<dbReference type="SUPFAM" id="SSF48452">
    <property type="entry name" value="TPR-like"/>
    <property type="match status" value="1"/>
</dbReference>
<gene>
    <name evidence="5" type="ORF">METZ01_LOCUS361116</name>
</gene>
<keyword evidence="2" id="KW-0472">Membrane</keyword>
<dbReference type="CDD" id="cd15830">
    <property type="entry name" value="BamD"/>
    <property type="match status" value="1"/>
</dbReference>
<name>A0A382SFB8_9ZZZZ</name>
<feature type="domain" description="Outer membrane lipoprotein BamD-like" evidence="4">
    <location>
        <begin position="34"/>
        <end position="227"/>
    </location>
</feature>
<evidence type="ECO:0000259" key="4">
    <source>
        <dbReference type="Pfam" id="PF13525"/>
    </source>
</evidence>
<organism evidence="5">
    <name type="scientific">marine metagenome</name>
    <dbReference type="NCBI Taxonomy" id="408172"/>
    <lineage>
        <taxon>unclassified sequences</taxon>
        <taxon>metagenomes</taxon>
        <taxon>ecological metagenomes</taxon>
    </lineage>
</organism>
<reference evidence="5" key="1">
    <citation type="submission" date="2018-05" db="EMBL/GenBank/DDBJ databases">
        <authorList>
            <person name="Lanie J.A."/>
            <person name="Ng W.-L."/>
            <person name="Kazmierczak K.M."/>
            <person name="Andrzejewski T.M."/>
            <person name="Davidsen T.M."/>
            <person name="Wayne K.J."/>
            <person name="Tettelin H."/>
            <person name="Glass J.I."/>
            <person name="Rusch D."/>
            <person name="Podicherti R."/>
            <person name="Tsui H.-C.T."/>
            <person name="Winkler M.E."/>
        </authorList>
    </citation>
    <scope>NUCLEOTIDE SEQUENCE</scope>
</reference>
<dbReference type="NCBIfam" id="TIGR03302">
    <property type="entry name" value="OM_YfiO"/>
    <property type="match status" value="1"/>
</dbReference>
<evidence type="ECO:0000313" key="5">
    <source>
        <dbReference type="EMBL" id="SVD08262.1"/>
    </source>
</evidence>
<keyword evidence="1" id="KW-0732">Signal</keyword>
<keyword evidence="3" id="KW-0998">Cell outer membrane</keyword>
<dbReference type="AlphaFoldDB" id="A0A382SFB8"/>
<accession>A0A382SFB8</accession>
<proteinExistence type="inferred from homology"/>
<dbReference type="EMBL" id="UINC01128484">
    <property type="protein sequence ID" value="SVD08262.1"/>
    <property type="molecule type" value="Genomic_DNA"/>
</dbReference>
<dbReference type="HAMAP" id="MF_00922">
    <property type="entry name" value="OM_assembly_BamD"/>
    <property type="match status" value="1"/>
</dbReference>
<dbReference type="Gene3D" id="1.25.40.10">
    <property type="entry name" value="Tetratricopeptide repeat domain"/>
    <property type="match status" value="1"/>
</dbReference>
<evidence type="ECO:0000256" key="1">
    <source>
        <dbReference type="ARBA" id="ARBA00022729"/>
    </source>
</evidence>
<feature type="non-terminal residue" evidence="5">
    <location>
        <position position="245"/>
    </location>
</feature>